<dbReference type="Gene3D" id="3.50.30.10">
    <property type="entry name" value="Phosphohistidine domain"/>
    <property type="match status" value="1"/>
</dbReference>
<dbReference type="PANTHER" id="PTHR22931">
    <property type="entry name" value="PHOSPHOENOLPYRUVATE DIKINASE-RELATED"/>
    <property type="match status" value="1"/>
</dbReference>
<dbReference type="Pfam" id="PF01326">
    <property type="entry name" value="PPDK_N"/>
    <property type="match status" value="2"/>
</dbReference>
<dbReference type="SUPFAM" id="SSF52009">
    <property type="entry name" value="Phosphohistidine domain"/>
    <property type="match status" value="1"/>
</dbReference>
<sequence length="500" mass="52556">MTTTPEPESIVVLDATTSATRELLGGKAWGIQRMMALGIPVPPAFVVTTDVCRRFHHTPATLPADVWGGVPAAMAALESRTERRFGGGARPLLVSVRSGAAASMPGMMDTVLDLGMTDSVELALAEHTGDPAFAADTRRRFRAQFQKVVGFAPPEDPWEQLRLAISAVLDSWNSRRANSYRESRGLPHTDGTAITVQAMVFGNLDDRSGTGVLFTRNPLSGSAEPYGEWLPRGQGEDVVSGRADALALPVLAATMPQVHADLLAAAERLEADARDVQNIEFTVQSATLWLLQTRAATRSPTATVRHAAVLHRAGLITGTEALDRVRPDHLQALFTPHLDQSAVATATRVATGKPACPGIATGTVVLDAAAAQERVDRGEAVVFARPTTDPEDVAVMSVAAAVITELGGSTSHAAVVCRELGVPCVVGCGSGTFAALAGRTVTVDATSGITYSGELTVLPAPTTDDPDVLLLTSLAREEAMAELNDSLLGLLARRNGKQSE</sequence>
<dbReference type="InterPro" id="IPR010121">
    <property type="entry name" value="Pyruvate_phosphate_dikinase"/>
</dbReference>
<accession>A0ABP9KR63</accession>
<evidence type="ECO:0000259" key="2">
    <source>
        <dbReference type="Pfam" id="PF01326"/>
    </source>
</evidence>
<gene>
    <name evidence="3" type="ORF">GCM10023318_43620</name>
</gene>
<dbReference type="SUPFAM" id="SSF56059">
    <property type="entry name" value="Glutathione synthetase ATP-binding domain-like"/>
    <property type="match status" value="1"/>
</dbReference>
<dbReference type="EMBL" id="BAABJM010000004">
    <property type="protein sequence ID" value="GAA5061259.1"/>
    <property type="molecule type" value="Genomic_DNA"/>
</dbReference>
<evidence type="ECO:0000259" key="1">
    <source>
        <dbReference type="Pfam" id="PF00391"/>
    </source>
</evidence>
<dbReference type="Gene3D" id="3.30.1490.20">
    <property type="entry name" value="ATP-grasp fold, A domain"/>
    <property type="match status" value="1"/>
</dbReference>
<dbReference type="Gene3D" id="1.10.189.10">
    <property type="entry name" value="Pyruvate Phosphate Dikinase, domain 2"/>
    <property type="match status" value="1"/>
</dbReference>
<name>A0ABP9KR63_9NOCA</name>
<dbReference type="Proteomes" id="UP001500603">
    <property type="component" value="Unassembled WGS sequence"/>
</dbReference>
<dbReference type="Pfam" id="PF00391">
    <property type="entry name" value="PEP-utilizers"/>
    <property type="match status" value="1"/>
</dbReference>
<proteinExistence type="predicted"/>
<organism evidence="3 4">
    <name type="scientific">Nocardia callitridis</name>
    <dbReference type="NCBI Taxonomy" id="648753"/>
    <lineage>
        <taxon>Bacteria</taxon>
        <taxon>Bacillati</taxon>
        <taxon>Actinomycetota</taxon>
        <taxon>Actinomycetes</taxon>
        <taxon>Mycobacteriales</taxon>
        <taxon>Nocardiaceae</taxon>
        <taxon>Nocardia</taxon>
    </lineage>
</organism>
<protein>
    <submittedName>
        <fullName evidence="3">Pyruvate, phosphate dikinase</fullName>
    </submittedName>
</protein>
<dbReference type="Gene3D" id="3.30.470.20">
    <property type="entry name" value="ATP-grasp fold, B domain"/>
    <property type="match status" value="1"/>
</dbReference>
<dbReference type="RefSeq" id="WP_345497456.1">
    <property type="nucleotide sequence ID" value="NZ_BAABJM010000004.1"/>
</dbReference>
<dbReference type="NCBIfam" id="NF004531">
    <property type="entry name" value="PRK05878.1"/>
    <property type="match status" value="1"/>
</dbReference>
<feature type="domain" description="Pyruvate phosphate dikinase AMP/ATP-binding" evidence="2">
    <location>
        <begin position="61"/>
        <end position="243"/>
    </location>
</feature>
<feature type="domain" description="PEP-utilising enzyme mobile" evidence="1">
    <location>
        <begin position="380"/>
        <end position="448"/>
    </location>
</feature>
<keyword evidence="4" id="KW-1185">Reference proteome</keyword>
<dbReference type="InterPro" id="IPR008279">
    <property type="entry name" value="PEP-util_enz_mobile_dom"/>
</dbReference>
<keyword evidence="3" id="KW-0670">Pyruvate</keyword>
<evidence type="ECO:0000313" key="3">
    <source>
        <dbReference type="EMBL" id="GAA5061259.1"/>
    </source>
</evidence>
<feature type="domain" description="Pyruvate phosphate dikinase AMP/ATP-binding" evidence="2">
    <location>
        <begin position="22"/>
        <end position="57"/>
    </location>
</feature>
<evidence type="ECO:0000313" key="4">
    <source>
        <dbReference type="Proteomes" id="UP001500603"/>
    </source>
</evidence>
<dbReference type="InterPro" id="IPR002192">
    <property type="entry name" value="PPDK_AMP/ATP-bd"/>
</dbReference>
<reference evidence="4" key="1">
    <citation type="journal article" date="2019" name="Int. J. Syst. Evol. Microbiol.">
        <title>The Global Catalogue of Microorganisms (GCM) 10K type strain sequencing project: providing services to taxonomists for standard genome sequencing and annotation.</title>
        <authorList>
            <consortium name="The Broad Institute Genomics Platform"/>
            <consortium name="The Broad Institute Genome Sequencing Center for Infectious Disease"/>
            <person name="Wu L."/>
            <person name="Ma J."/>
        </authorList>
    </citation>
    <scope>NUCLEOTIDE SEQUENCE [LARGE SCALE GENOMIC DNA]</scope>
    <source>
        <strain evidence="4">JCM 18298</strain>
    </source>
</reference>
<comment type="caution">
    <text evidence="3">The sequence shown here is derived from an EMBL/GenBank/DDBJ whole genome shotgun (WGS) entry which is preliminary data.</text>
</comment>
<dbReference type="InterPro" id="IPR013815">
    <property type="entry name" value="ATP_grasp_subdomain_1"/>
</dbReference>
<dbReference type="PANTHER" id="PTHR22931:SF9">
    <property type="entry name" value="PYRUVATE, PHOSPHATE DIKINASE 1, CHLOROPLASTIC"/>
    <property type="match status" value="1"/>
</dbReference>
<dbReference type="InterPro" id="IPR036637">
    <property type="entry name" value="Phosphohistidine_dom_sf"/>
</dbReference>